<dbReference type="EMBL" id="CM044701">
    <property type="protein sequence ID" value="KAI5681578.1"/>
    <property type="molecule type" value="Genomic_DNA"/>
</dbReference>
<dbReference type="Proteomes" id="UP001060085">
    <property type="component" value="Linkage Group LG01"/>
</dbReference>
<name>A0ACC0C9D2_CATRO</name>
<protein>
    <submittedName>
        <fullName evidence="1">Uncharacterized protein</fullName>
    </submittedName>
</protein>
<comment type="caution">
    <text evidence="1">The sequence shown here is derived from an EMBL/GenBank/DDBJ whole genome shotgun (WGS) entry which is preliminary data.</text>
</comment>
<keyword evidence="2" id="KW-1185">Reference proteome</keyword>
<evidence type="ECO:0000313" key="2">
    <source>
        <dbReference type="Proteomes" id="UP001060085"/>
    </source>
</evidence>
<evidence type="ECO:0000313" key="1">
    <source>
        <dbReference type="EMBL" id="KAI5681578.1"/>
    </source>
</evidence>
<organism evidence="1 2">
    <name type="scientific">Catharanthus roseus</name>
    <name type="common">Madagascar periwinkle</name>
    <name type="synonym">Vinca rosea</name>
    <dbReference type="NCBI Taxonomy" id="4058"/>
    <lineage>
        <taxon>Eukaryota</taxon>
        <taxon>Viridiplantae</taxon>
        <taxon>Streptophyta</taxon>
        <taxon>Embryophyta</taxon>
        <taxon>Tracheophyta</taxon>
        <taxon>Spermatophyta</taxon>
        <taxon>Magnoliopsida</taxon>
        <taxon>eudicotyledons</taxon>
        <taxon>Gunneridae</taxon>
        <taxon>Pentapetalae</taxon>
        <taxon>asterids</taxon>
        <taxon>lamiids</taxon>
        <taxon>Gentianales</taxon>
        <taxon>Apocynaceae</taxon>
        <taxon>Rauvolfioideae</taxon>
        <taxon>Vinceae</taxon>
        <taxon>Catharanthinae</taxon>
        <taxon>Catharanthus</taxon>
    </lineage>
</organism>
<accession>A0ACC0C9D2</accession>
<gene>
    <name evidence="1" type="ORF">M9H77_02806</name>
</gene>
<reference evidence="2" key="1">
    <citation type="journal article" date="2023" name="Nat. Plants">
        <title>Single-cell RNA sequencing provides a high-resolution roadmap for understanding the multicellular compartmentation of specialized metabolism.</title>
        <authorList>
            <person name="Sun S."/>
            <person name="Shen X."/>
            <person name="Li Y."/>
            <person name="Li Y."/>
            <person name="Wang S."/>
            <person name="Li R."/>
            <person name="Zhang H."/>
            <person name="Shen G."/>
            <person name="Guo B."/>
            <person name="Wei J."/>
            <person name="Xu J."/>
            <person name="St-Pierre B."/>
            <person name="Chen S."/>
            <person name="Sun C."/>
        </authorList>
    </citation>
    <scope>NUCLEOTIDE SEQUENCE [LARGE SCALE GENOMIC DNA]</scope>
</reference>
<proteinExistence type="predicted"/>
<sequence length="992" mass="111662">MAWLSWEIHYKSKTYKGMIFRDLHAFNLILLFKQSWKVLTEQDSLVLTILNARFWSQIAEALGFSICEFDHRRRPSSNAASLPATVEVDFEGGTLLMLEVHWRRRLQFAGAPFHGGLDRNLTADSSGVHCFFLFLLVWLVLRLLHMLFMAKKKKWSTAPSLVMEKTVMGKEIVEEFLKELEEVDDVISEPSVVAETSPSVSRTLGMEDTTSKSKEDSVNGIEENQPKKTFASLFADNRNPSKGIQLYKIMVQSDVIEVESDEVDDVIETWGFALFAFVVGGFPGFDAINKLTNSWKVHSTFKVHKSGWLVFRFDSDKDRQEVLDKGPYLIFKRPIVMKPITSLFDVGSASMITLPVWVNLPGLPSKDLVTEVTIKLPNVIIRNQDVIFENVPKYCSSCKVLGHSNEFCKRNVDDQAANTQGQSGILSVPMQQSKGDFRPGTAGHSAGMMQGHESGATSGTGLNQQKQMQESTLNQGQQSGLKQGHSGQSSLQQNAGTVGEFSGLIQAQDVEDSSVLDKLSGQELGFISGLHQPGFLALNQNQKNQFSGLNQVQICTDFEGQTAEQLGGQNMQQQNTLDQVQIGADSARKVQKIQPAKIGQNQPVLTAPTAPTVRHHYSLRVDRGNIKSITPTKAFVGFLTQFGNSVHVPWLVPGDFNSVEMIILMFLPMKLETSCVVVWIWGFLILTVQETLLSHFYQSRSAREELNVAQSLLHDNPHDSTLREVLGILPISAVVFYRLISLCRLFLWGGNYARVAWKTMCLSKEHGGLGLKDTRSWNDALLTKILWNIHAKKDTLWCRWIHHVYVKSGPRDRGRFGIELFGILLTYQSFLLYFGLLLWDDFLRWKDSLSCRLIRLARFVTRWKTYTHTYSLAVLLLKRNKVIFEIYDPDCMVKIQPNCLPLKPNNALGLNLLNRLSWFSSWAALWAFYLLVASRLPLDRVTRDAHVLGWPPGSSAGDSRARPFSFSSVSQQSLLIPSLSCFLFSSCVCWSL</sequence>